<dbReference type="Gramene" id="TRITD5Av1G213310.3">
    <property type="protein sequence ID" value="TRITD5Av1G213310.3"/>
    <property type="gene ID" value="TRITD5Av1G213310"/>
</dbReference>
<evidence type="ECO:0000313" key="1">
    <source>
        <dbReference type="EMBL" id="VAI22717.1"/>
    </source>
</evidence>
<reference evidence="1 2" key="1">
    <citation type="submission" date="2017-09" db="EMBL/GenBank/DDBJ databases">
        <authorList>
            <consortium name="International Durum Wheat Genome Sequencing Consortium (IDWGSC)"/>
            <person name="Milanesi L."/>
        </authorList>
    </citation>
    <scope>NUCLEOTIDE SEQUENCE [LARGE SCALE GENOMIC DNA]</scope>
    <source>
        <strain evidence="2">cv. Svevo</strain>
    </source>
</reference>
<accession>A0A9R0WTQ4</accession>
<dbReference type="PANTHER" id="PTHR33186:SF13">
    <property type="entry name" value="OS10G0138300 PROTEIN"/>
    <property type="match status" value="1"/>
</dbReference>
<name>A0A9R0WTQ4_TRITD</name>
<gene>
    <name evidence="1" type="ORF">TRITD_5Av1G213310</name>
</gene>
<keyword evidence="2" id="KW-1185">Reference proteome</keyword>
<evidence type="ECO:0000313" key="2">
    <source>
        <dbReference type="Proteomes" id="UP000324705"/>
    </source>
</evidence>
<sequence length="205" mass="22998">MPVDGGELGVLELLDANLHLWKRKIDRDGVVSWVLGKTIGLEELLYIDKRKMGPMMLGYCEDNNVVFIWTYHGIFMVQLESLEVYKPPIQTFYCLVHPFTSVYTAAQVFQLLVLEVVGSTTAMLKVHQMEKRVTSPSRGPFGSCYIFNAVECLKSGTIGLTNETVLQVSRALIRVAGQRNGLPVRCRLRPSSRQQACSVNCDVDL</sequence>
<dbReference type="Proteomes" id="UP000324705">
    <property type="component" value="Chromosome 5A"/>
</dbReference>
<organism evidence="1 2">
    <name type="scientific">Triticum turgidum subsp. durum</name>
    <name type="common">Durum wheat</name>
    <name type="synonym">Triticum durum</name>
    <dbReference type="NCBI Taxonomy" id="4567"/>
    <lineage>
        <taxon>Eukaryota</taxon>
        <taxon>Viridiplantae</taxon>
        <taxon>Streptophyta</taxon>
        <taxon>Embryophyta</taxon>
        <taxon>Tracheophyta</taxon>
        <taxon>Spermatophyta</taxon>
        <taxon>Magnoliopsida</taxon>
        <taxon>Liliopsida</taxon>
        <taxon>Poales</taxon>
        <taxon>Poaceae</taxon>
        <taxon>BOP clade</taxon>
        <taxon>Pooideae</taxon>
        <taxon>Triticodae</taxon>
        <taxon>Triticeae</taxon>
        <taxon>Triticinae</taxon>
        <taxon>Triticum</taxon>
    </lineage>
</organism>
<dbReference type="PANTHER" id="PTHR33186">
    <property type="entry name" value="OS10G0136150 PROTEIN-RELATED"/>
    <property type="match status" value="1"/>
</dbReference>
<dbReference type="AlphaFoldDB" id="A0A9R0WTQ4"/>
<proteinExistence type="predicted"/>
<dbReference type="EMBL" id="LT934119">
    <property type="protein sequence ID" value="VAI22717.1"/>
    <property type="molecule type" value="Genomic_DNA"/>
</dbReference>
<protein>
    <submittedName>
        <fullName evidence="1">Uncharacterized protein</fullName>
    </submittedName>
</protein>